<protein>
    <submittedName>
        <fullName evidence="2">Uncharacterized protein</fullName>
    </submittedName>
</protein>
<feature type="region of interest" description="Disordered" evidence="1">
    <location>
        <begin position="102"/>
        <end position="254"/>
    </location>
</feature>
<keyword evidence="3" id="KW-1185">Reference proteome</keyword>
<gene>
    <name evidence="2" type="ORF">GYA93_03115</name>
</gene>
<accession>A0A7K3LK08</accession>
<reference evidence="2 3" key="1">
    <citation type="submission" date="2020-01" db="EMBL/GenBank/DDBJ databases">
        <title>Investigation of new actinobacteria for the biodesulphurisation of diesel fuel.</title>
        <authorList>
            <person name="Athi Narayanan S.M."/>
        </authorList>
    </citation>
    <scope>NUCLEOTIDE SEQUENCE [LARGE SCALE GENOMIC DNA]</scope>
    <source>
        <strain evidence="2 3">213E</strain>
    </source>
</reference>
<comment type="caution">
    <text evidence="2">The sequence shown here is derived from an EMBL/GenBank/DDBJ whole genome shotgun (WGS) entry which is preliminary data.</text>
</comment>
<dbReference type="EMBL" id="JAADZU010000006">
    <property type="protein sequence ID" value="NDK88576.1"/>
    <property type="molecule type" value="Genomic_DNA"/>
</dbReference>
<evidence type="ECO:0000256" key="1">
    <source>
        <dbReference type="SAM" id="MobiDB-lite"/>
    </source>
</evidence>
<organism evidence="2 3">
    <name type="scientific">Gordonia desulfuricans</name>
    <dbReference type="NCBI Taxonomy" id="89051"/>
    <lineage>
        <taxon>Bacteria</taxon>
        <taxon>Bacillati</taxon>
        <taxon>Actinomycetota</taxon>
        <taxon>Actinomycetes</taxon>
        <taxon>Mycobacteriales</taxon>
        <taxon>Gordoniaceae</taxon>
        <taxon>Gordonia</taxon>
    </lineage>
</organism>
<evidence type="ECO:0000313" key="2">
    <source>
        <dbReference type="EMBL" id="NDK88576.1"/>
    </source>
</evidence>
<dbReference type="Proteomes" id="UP000466307">
    <property type="component" value="Unassembled WGS sequence"/>
</dbReference>
<feature type="compositionally biased region" description="Low complexity" evidence="1">
    <location>
        <begin position="174"/>
        <end position="190"/>
    </location>
</feature>
<feature type="compositionally biased region" description="Pro residues" evidence="1">
    <location>
        <begin position="162"/>
        <end position="173"/>
    </location>
</feature>
<name>A0A7K3LK08_9ACTN</name>
<evidence type="ECO:0000313" key="3">
    <source>
        <dbReference type="Proteomes" id="UP000466307"/>
    </source>
</evidence>
<sequence>MDGEGCWSTVVSSSTERRALGLPESAGWMLQCRLGAGHHGNHATDGGTYPVPGRRFWLEWNDFDPRAQSLIERNPCPVGTREGGACLFFHGHGGPHIFARSNGHAPTAMSGAAAGRPAGPAPSRSGAPLPHAAAPIHRGPSTGDLPVSGPSGAHRLPDHRQPGPPPETTPPVSAPAAPAAPVSAPAGTPADAGYRGGRRSTDSVPPADQVPYRGHHHGFGDATSVMNLQPDATPTPARGLPVPAPQDSGPDSDAARLTAVGDALADVAAALSRLADVMRRA</sequence>
<dbReference type="RefSeq" id="WP_059035779.1">
    <property type="nucleotide sequence ID" value="NZ_JAADZU010000006.1"/>
</dbReference>
<feature type="compositionally biased region" description="Low complexity" evidence="1">
    <location>
        <begin position="110"/>
        <end position="128"/>
    </location>
</feature>
<dbReference type="AlphaFoldDB" id="A0A7K3LK08"/>
<proteinExistence type="predicted"/>